<evidence type="ECO:0000313" key="1">
    <source>
        <dbReference type="EMBL" id="QKY78365.1"/>
    </source>
</evidence>
<name>A0A7G3VBZ5_9CAUD</name>
<evidence type="ECO:0000313" key="2">
    <source>
        <dbReference type="Proteomes" id="UP000516417"/>
    </source>
</evidence>
<organism evidence="1 2">
    <name type="scientific">Gordonia Phage Barsten</name>
    <dbReference type="NCBI Taxonomy" id="2743907"/>
    <lineage>
        <taxon>Viruses</taxon>
        <taxon>Duplodnaviria</taxon>
        <taxon>Heunggongvirae</taxon>
        <taxon>Uroviricota</taxon>
        <taxon>Caudoviricetes</taxon>
        <taxon>Stackebrandtviridae</taxon>
        <taxon>Schenleyvirinae</taxon>
        <taxon>Vividuovirus</taxon>
        <taxon>Vividuovirus barsten</taxon>
    </lineage>
</organism>
<dbReference type="EMBL" id="MT498035">
    <property type="protein sequence ID" value="QKY78365.1"/>
    <property type="molecule type" value="Genomic_DNA"/>
</dbReference>
<dbReference type="GeneID" id="65127537"/>
<dbReference type="RefSeq" id="YP_010109182.1">
    <property type="nucleotide sequence ID" value="NC_055856.1"/>
</dbReference>
<reference evidence="1 2" key="1">
    <citation type="submission" date="2020-05" db="EMBL/GenBank/DDBJ databases">
        <authorList>
            <person name="Harb P.C."/>
            <person name="OLoughlin J.P."/>
            <person name="Otto A."/>
            <person name="Pfleuger H."/>
            <person name="Reese A.E."/>
            <person name="Shuff O.J."/>
            <person name="Daniels C.J."/>
            <person name="Breitenberger C.A."/>
            <person name="Ball S.L."/>
            <person name="Garlena R.A."/>
            <person name="Russell D.A."/>
            <person name="Pope W.H."/>
            <person name="Jacobs-Sera D."/>
            <person name="Hatfull G.F."/>
        </authorList>
    </citation>
    <scope>NUCLEOTIDE SEQUENCE [LARGE SCALE GENOMIC DNA]</scope>
</reference>
<dbReference type="Proteomes" id="UP000516417">
    <property type="component" value="Segment"/>
</dbReference>
<protein>
    <submittedName>
        <fullName evidence="1">Uncharacterized protein</fullName>
    </submittedName>
</protein>
<keyword evidence="2" id="KW-1185">Reference proteome</keyword>
<accession>A0A7G3VBZ5</accession>
<sequence>MTSTAHTTHTLTPIAGGRSCSCGREFTGLTDRYPHVVALKHAKMLNATMLRSKSGVLYRVIEPSTAGVHALVRRADGKGAVRYVKLANCTVAE</sequence>
<dbReference type="KEGG" id="vg:65127537"/>
<gene>
    <name evidence="1" type="primary">8</name>
    <name evidence="1" type="ORF">SEA_BARSTEN_8</name>
</gene>
<proteinExistence type="predicted"/>